<dbReference type="PANTHER" id="PTHR31940:SF2">
    <property type="entry name" value="SMALL KINETOCHORE-ASSOCIATED PROTEIN"/>
    <property type="match status" value="1"/>
</dbReference>
<feature type="compositionally biased region" description="Basic and acidic residues" evidence="2">
    <location>
        <begin position="37"/>
        <end position="47"/>
    </location>
</feature>
<evidence type="ECO:0000256" key="1">
    <source>
        <dbReference type="SAM" id="Coils"/>
    </source>
</evidence>
<protein>
    <submittedName>
        <fullName evidence="4">Small kinetochore-associated protein isoform X1</fullName>
    </submittedName>
</protein>
<dbReference type="GO" id="GO:0000070">
    <property type="term" value="P:mitotic sister chromatid segregation"/>
    <property type="evidence" value="ECO:0007669"/>
    <property type="project" value="TreeGrafter"/>
</dbReference>
<dbReference type="GeneID" id="114849726"/>
<sequence>MSSKIPRSLHLHPENKKNHKPEPKDTETAKMATKSDAGLKPKKENIQRKNIAPKVVKGVSVRYNQADLKEQNQHLTAFNEELQKDLAETQQRVRDLELRFSDLEKENAEVKKNLTDCHVLLVSAKIDPVLGEKVGEAAQENEDQRKKVMSVSTDLLNELIAFSNTASQQRVRLEEIQAAMTDLTHTRELMMQERESFSLEAAELEKDLREAEALLL</sequence>
<dbReference type="FunCoup" id="A0A6P7LR14">
    <property type="interactions" value="765"/>
</dbReference>
<evidence type="ECO:0000313" key="4">
    <source>
        <dbReference type="RefSeq" id="XP_028997266.1"/>
    </source>
</evidence>
<dbReference type="KEGG" id="bspl:114849726"/>
<name>A0A6P7LR14_BETSP</name>
<proteinExistence type="predicted"/>
<dbReference type="PANTHER" id="PTHR31940">
    <property type="entry name" value="SMALL KINETOCHORE-ASSOCIATED PROTEIN"/>
    <property type="match status" value="1"/>
</dbReference>
<dbReference type="GO" id="GO:0051988">
    <property type="term" value="P:regulation of attachment of spindle microtubules to kinetochore"/>
    <property type="evidence" value="ECO:0007669"/>
    <property type="project" value="InterPro"/>
</dbReference>
<dbReference type="InterPro" id="IPR033373">
    <property type="entry name" value="SKAP"/>
</dbReference>
<dbReference type="CTD" id="90417"/>
<evidence type="ECO:0000313" key="3">
    <source>
        <dbReference type="Proteomes" id="UP000515150"/>
    </source>
</evidence>
<dbReference type="Proteomes" id="UP000515150">
    <property type="component" value="Chromosome 24"/>
</dbReference>
<accession>A0A6P7LR14</accession>
<dbReference type="InParanoid" id="A0A6P7LR14"/>
<feature type="region of interest" description="Disordered" evidence="2">
    <location>
        <begin position="1"/>
        <end position="47"/>
    </location>
</feature>
<feature type="coiled-coil region" evidence="1">
    <location>
        <begin position="65"/>
        <end position="113"/>
    </location>
</feature>
<dbReference type="GO" id="GO:0072686">
    <property type="term" value="C:mitotic spindle"/>
    <property type="evidence" value="ECO:0007669"/>
    <property type="project" value="TreeGrafter"/>
</dbReference>
<evidence type="ECO:0000256" key="2">
    <source>
        <dbReference type="SAM" id="MobiDB-lite"/>
    </source>
</evidence>
<reference evidence="4" key="1">
    <citation type="submission" date="2025-08" db="UniProtKB">
        <authorList>
            <consortium name="RefSeq"/>
        </authorList>
    </citation>
    <scope>IDENTIFICATION</scope>
</reference>
<feature type="coiled-coil region" evidence="1">
    <location>
        <begin position="187"/>
        <end position="214"/>
    </location>
</feature>
<organism evidence="3 4">
    <name type="scientific">Betta splendens</name>
    <name type="common">Siamese fighting fish</name>
    <dbReference type="NCBI Taxonomy" id="158456"/>
    <lineage>
        <taxon>Eukaryota</taxon>
        <taxon>Metazoa</taxon>
        <taxon>Chordata</taxon>
        <taxon>Craniata</taxon>
        <taxon>Vertebrata</taxon>
        <taxon>Euteleostomi</taxon>
        <taxon>Actinopterygii</taxon>
        <taxon>Neopterygii</taxon>
        <taxon>Teleostei</taxon>
        <taxon>Neoteleostei</taxon>
        <taxon>Acanthomorphata</taxon>
        <taxon>Anabantaria</taxon>
        <taxon>Anabantiformes</taxon>
        <taxon>Anabantoidei</taxon>
        <taxon>Osphronemidae</taxon>
        <taxon>Betta</taxon>
    </lineage>
</organism>
<dbReference type="RefSeq" id="XP_028997266.1">
    <property type="nucleotide sequence ID" value="XM_029141433.3"/>
</dbReference>
<dbReference type="GO" id="GO:0000776">
    <property type="term" value="C:kinetochore"/>
    <property type="evidence" value="ECO:0007669"/>
    <property type="project" value="InterPro"/>
</dbReference>
<dbReference type="GO" id="GO:0035371">
    <property type="term" value="C:microtubule plus-end"/>
    <property type="evidence" value="ECO:0007669"/>
    <property type="project" value="TreeGrafter"/>
</dbReference>
<dbReference type="AlphaFoldDB" id="A0A6P7LR14"/>
<dbReference type="GO" id="GO:0034451">
    <property type="term" value="C:centriolar satellite"/>
    <property type="evidence" value="ECO:0007669"/>
    <property type="project" value="TreeGrafter"/>
</dbReference>
<dbReference type="OrthoDB" id="9940269at2759"/>
<dbReference type="GO" id="GO:0007051">
    <property type="term" value="P:spindle organization"/>
    <property type="evidence" value="ECO:0007669"/>
    <property type="project" value="InterPro"/>
</dbReference>
<gene>
    <name evidence="4" type="primary">knstrn</name>
</gene>
<keyword evidence="3" id="KW-1185">Reference proteome</keyword>
<feature type="compositionally biased region" description="Basic and acidic residues" evidence="2">
    <location>
        <begin position="11"/>
        <end position="28"/>
    </location>
</feature>
<keyword evidence="1" id="KW-0175">Coiled coil</keyword>